<reference evidence="2 3" key="1">
    <citation type="journal article" date="2010" name="Nature">
        <title>Perigord black truffle genome uncovers evolutionary origins and mechanisms of symbiosis.</title>
        <authorList>
            <person name="Martin F."/>
            <person name="Kohler A."/>
            <person name="Murat C."/>
            <person name="Balestrini R."/>
            <person name="Coutinho P.M."/>
            <person name="Jaillon O."/>
            <person name="Montanini B."/>
            <person name="Morin E."/>
            <person name="Noel B."/>
            <person name="Percudani R."/>
            <person name="Porcel B."/>
            <person name="Rubini A."/>
            <person name="Amicucci A."/>
            <person name="Amselem J."/>
            <person name="Anthouard V."/>
            <person name="Arcioni S."/>
            <person name="Artiguenave F."/>
            <person name="Aury J.M."/>
            <person name="Ballario P."/>
            <person name="Bolchi A."/>
            <person name="Brenna A."/>
            <person name="Brun A."/>
            <person name="Buee M."/>
            <person name="Cantarel B."/>
            <person name="Chevalier G."/>
            <person name="Couloux A."/>
            <person name="Da Silva C."/>
            <person name="Denoeud F."/>
            <person name="Duplessis S."/>
            <person name="Ghignone S."/>
            <person name="Hilselberger B."/>
            <person name="Iotti M."/>
            <person name="Marcais B."/>
            <person name="Mello A."/>
            <person name="Miranda M."/>
            <person name="Pacioni G."/>
            <person name="Quesneville H."/>
            <person name="Riccioni C."/>
            <person name="Ruotolo R."/>
            <person name="Splivallo R."/>
            <person name="Stocchi V."/>
            <person name="Tisserant E."/>
            <person name="Viscomi A.R."/>
            <person name="Zambonelli A."/>
            <person name="Zampieri E."/>
            <person name="Henrissat B."/>
            <person name="Lebrun M.H."/>
            <person name="Paolocci F."/>
            <person name="Bonfante P."/>
            <person name="Ottonello S."/>
            <person name="Wincker P."/>
        </authorList>
    </citation>
    <scope>NUCLEOTIDE SEQUENCE [LARGE SCALE GENOMIC DNA]</scope>
    <source>
        <strain evidence="2 3">Mel28</strain>
    </source>
</reference>
<accession>D5G3U3</accession>
<feature type="compositionally biased region" description="Basic and acidic residues" evidence="1">
    <location>
        <begin position="19"/>
        <end position="29"/>
    </location>
</feature>
<name>D5G3U3_TUBMM</name>
<dbReference type="InParanoid" id="D5G3U3"/>
<gene>
    <name evidence="2" type="ORF">GSTUM_00003806001</name>
</gene>
<dbReference type="AlphaFoldDB" id="D5G3U3"/>
<feature type="compositionally biased region" description="Polar residues" evidence="1">
    <location>
        <begin position="32"/>
        <end position="44"/>
    </location>
</feature>
<evidence type="ECO:0000256" key="1">
    <source>
        <dbReference type="SAM" id="MobiDB-lite"/>
    </source>
</evidence>
<dbReference type="KEGG" id="tml:GSTUM_00003806001"/>
<proteinExistence type="predicted"/>
<organism evidence="2 3">
    <name type="scientific">Tuber melanosporum (strain Mel28)</name>
    <name type="common">Perigord black truffle</name>
    <dbReference type="NCBI Taxonomy" id="656061"/>
    <lineage>
        <taxon>Eukaryota</taxon>
        <taxon>Fungi</taxon>
        <taxon>Dikarya</taxon>
        <taxon>Ascomycota</taxon>
        <taxon>Pezizomycotina</taxon>
        <taxon>Pezizomycetes</taxon>
        <taxon>Pezizales</taxon>
        <taxon>Tuberaceae</taxon>
        <taxon>Tuber</taxon>
    </lineage>
</organism>
<protein>
    <submittedName>
        <fullName evidence="2">(Perigord truffle) hypothetical protein</fullName>
    </submittedName>
</protein>
<evidence type="ECO:0000313" key="3">
    <source>
        <dbReference type="Proteomes" id="UP000006911"/>
    </source>
</evidence>
<dbReference type="InterPro" id="IPR036397">
    <property type="entry name" value="RNaseH_sf"/>
</dbReference>
<dbReference type="GO" id="GO:0003676">
    <property type="term" value="F:nucleic acid binding"/>
    <property type="evidence" value="ECO:0007669"/>
    <property type="project" value="InterPro"/>
</dbReference>
<evidence type="ECO:0000313" key="2">
    <source>
        <dbReference type="EMBL" id="CAZ79186.1"/>
    </source>
</evidence>
<dbReference type="Gene3D" id="3.30.420.10">
    <property type="entry name" value="Ribonuclease H-like superfamily/Ribonuclease H"/>
    <property type="match status" value="1"/>
</dbReference>
<feature type="region of interest" description="Disordered" evidence="1">
    <location>
        <begin position="1"/>
        <end position="67"/>
    </location>
</feature>
<keyword evidence="3" id="KW-1185">Reference proteome</keyword>
<dbReference type="HOGENOM" id="CLU_736066_0_0_1"/>
<dbReference type="EMBL" id="FN429986">
    <property type="protein sequence ID" value="CAZ79186.1"/>
    <property type="molecule type" value="Genomic_DNA"/>
</dbReference>
<dbReference type="GeneID" id="9187124"/>
<dbReference type="Proteomes" id="UP000006911">
    <property type="component" value="Unassembled WGS sequence"/>
</dbReference>
<dbReference type="RefSeq" id="XP_002835065.1">
    <property type="nucleotide sequence ID" value="XM_002835019.1"/>
</dbReference>
<sequence>MDQRSASHAGRRPSLIVSDKQETVPEPKRKFSTTASGKSGQVHGNSKAKATSSTTPSGFRKGTFHNYPEEDKITTNIYATLPPASGLRSIPNPEGYIRRLEVSQNIYRTTPNGVRVKFADGSTQLQFPGRLYQSDICGLERREKASSQDCTRYNAGTQVTTALFRTPIRYPKGGRPDYGNVHSSPPNQQIHQGRNTLIVQCAVALPIGAIYFGPNSRYNRTYRDPDPPKDDHLLGPELDVVKHTIRVARDLAISLSKDNKAITKIVVMTSSERVVRGITEFLNHWRRVNWWGLDLLFFPEVEDNKHGWETLDQAILRGIEDGLEVDLWLVPKEELRGAIDLTQEARVSFFKKKVQDFPERKELALIAKEGLEDQEK</sequence>